<dbReference type="InterPro" id="IPR027806">
    <property type="entry name" value="HARBI1_dom"/>
</dbReference>
<dbReference type="Pfam" id="PF13359">
    <property type="entry name" value="DDE_Tnp_4"/>
    <property type="match status" value="1"/>
</dbReference>
<evidence type="ECO:0000256" key="2">
    <source>
        <dbReference type="ARBA" id="ARBA00022723"/>
    </source>
</evidence>
<evidence type="ECO:0000259" key="3">
    <source>
        <dbReference type="Pfam" id="PF13359"/>
    </source>
</evidence>
<accession>A0AAV3Z1I2</accession>
<dbReference type="GO" id="GO:0046872">
    <property type="term" value="F:metal ion binding"/>
    <property type="evidence" value="ECO:0007669"/>
    <property type="project" value="UniProtKB-KW"/>
</dbReference>
<dbReference type="PANTHER" id="PTHR34615:SF1">
    <property type="entry name" value="PX DOMAIN-CONTAINING PROTEIN"/>
    <property type="match status" value="1"/>
</dbReference>
<protein>
    <recommendedName>
        <fullName evidence="3">DDE Tnp4 domain-containing protein</fullName>
    </recommendedName>
</protein>
<dbReference type="AlphaFoldDB" id="A0AAV3Z1I2"/>
<organism evidence="4 5">
    <name type="scientific">Plakobranchus ocellatus</name>
    <dbReference type="NCBI Taxonomy" id="259542"/>
    <lineage>
        <taxon>Eukaryota</taxon>
        <taxon>Metazoa</taxon>
        <taxon>Spiralia</taxon>
        <taxon>Lophotrochozoa</taxon>
        <taxon>Mollusca</taxon>
        <taxon>Gastropoda</taxon>
        <taxon>Heterobranchia</taxon>
        <taxon>Euthyneura</taxon>
        <taxon>Panpulmonata</taxon>
        <taxon>Sacoglossa</taxon>
        <taxon>Placobranchoidea</taxon>
        <taxon>Plakobranchidae</taxon>
        <taxon>Plakobranchus</taxon>
    </lineage>
</organism>
<feature type="domain" description="DDE Tnp4" evidence="3">
    <location>
        <begin position="96"/>
        <end position="191"/>
    </location>
</feature>
<evidence type="ECO:0000256" key="1">
    <source>
        <dbReference type="ARBA" id="ARBA00001968"/>
    </source>
</evidence>
<keyword evidence="2" id="KW-0479">Metal-binding</keyword>
<reference evidence="4 5" key="1">
    <citation type="journal article" date="2021" name="Elife">
        <title>Chloroplast acquisition without the gene transfer in kleptoplastic sea slugs, Plakobranchus ocellatus.</title>
        <authorList>
            <person name="Maeda T."/>
            <person name="Takahashi S."/>
            <person name="Yoshida T."/>
            <person name="Shimamura S."/>
            <person name="Takaki Y."/>
            <person name="Nagai Y."/>
            <person name="Toyoda A."/>
            <person name="Suzuki Y."/>
            <person name="Arimoto A."/>
            <person name="Ishii H."/>
            <person name="Satoh N."/>
            <person name="Nishiyama T."/>
            <person name="Hasebe M."/>
            <person name="Maruyama T."/>
            <person name="Minagawa J."/>
            <person name="Obokata J."/>
            <person name="Shigenobu S."/>
        </authorList>
    </citation>
    <scope>NUCLEOTIDE SEQUENCE [LARGE SCALE GENOMIC DNA]</scope>
</reference>
<evidence type="ECO:0000313" key="4">
    <source>
        <dbReference type="EMBL" id="GFN88435.1"/>
    </source>
</evidence>
<dbReference type="PANTHER" id="PTHR34615">
    <property type="entry name" value="PX DOMAIN-CONTAINING PROTEIN"/>
    <property type="match status" value="1"/>
</dbReference>
<proteinExistence type="predicted"/>
<dbReference type="EMBL" id="BLXT01001848">
    <property type="protein sequence ID" value="GFN88435.1"/>
    <property type="molecule type" value="Genomic_DNA"/>
</dbReference>
<comment type="caution">
    <text evidence="4">The sequence shown here is derived from an EMBL/GenBank/DDBJ whole genome shotgun (WGS) entry which is preliminary data.</text>
</comment>
<evidence type="ECO:0000313" key="5">
    <source>
        <dbReference type="Proteomes" id="UP000735302"/>
    </source>
</evidence>
<keyword evidence="5" id="KW-1185">Reference proteome</keyword>
<gene>
    <name evidence="4" type="ORF">PoB_001494100</name>
</gene>
<comment type="cofactor">
    <cofactor evidence="1">
        <name>a divalent metal cation</name>
        <dbReference type="ChEBI" id="CHEBI:60240"/>
    </cofactor>
</comment>
<dbReference type="Proteomes" id="UP000735302">
    <property type="component" value="Unassembled WGS sequence"/>
</dbReference>
<sequence length="197" mass="22052">MFRFKRANINYLRDGLLIPDHTVTTNRLNISGTEALCIFLRRLSYPNRLVNHNLEHIFSHFSHKVSWLNQRWIPKQALADAVAAKGAPIQNCISFIDGTIKPIARPSSNQCSSYSKHKRLHGLKFQSVMLLNGIIGHIFGPMEGKHYDCALLAANGLIAELETIGDFCLYGDQAYPLRRTLISPFRGAALSPPGARI</sequence>
<name>A0AAV3Z1I2_9GAST</name>